<name>A0A2H9U6K3_9GAMM</name>
<dbReference type="EMBL" id="PGGC01000053">
    <property type="protein sequence ID" value="PJG59632.1"/>
    <property type="molecule type" value="Genomic_DNA"/>
</dbReference>
<dbReference type="Proteomes" id="UP000235861">
    <property type="component" value="Unassembled WGS sequence"/>
</dbReference>
<organism evidence="1 2">
    <name type="scientific">Aeromonas cavernicola</name>
    <dbReference type="NCBI Taxonomy" id="1006623"/>
    <lineage>
        <taxon>Bacteria</taxon>
        <taxon>Pseudomonadati</taxon>
        <taxon>Pseudomonadota</taxon>
        <taxon>Gammaproteobacteria</taxon>
        <taxon>Aeromonadales</taxon>
        <taxon>Aeromonadaceae</taxon>
        <taxon>Aeromonas</taxon>
    </lineage>
</organism>
<evidence type="ECO:0000313" key="2">
    <source>
        <dbReference type="Proteomes" id="UP000235861"/>
    </source>
</evidence>
<comment type="caution">
    <text evidence="1">The sequence shown here is derived from an EMBL/GenBank/DDBJ whole genome shotgun (WGS) entry which is preliminary data.</text>
</comment>
<gene>
    <name evidence="1" type="ORF">CUC53_06255</name>
</gene>
<keyword evidence="2" id="KW-1185">Reference proteome</keyword>
<proteinExistence type="predicted"/>
<reference evidence="1 2" key="1">
    <citation type="submission" date="2017-11" db="EMBL/GenBank/DDBJ databases">
        <title>Draft genome sequence of environmental isolate Aeromonas cavernicola sp. nov. MDC 2508.</title>
        <authorList>
            <person name="Colston S.M."/>
            <person name="Navarro A."/>
            <person name="Martinez-Murcia A.J."/>
            <person name="Graf J."/>
        </authorList>
    </citation>
    <scope>NUCLEOTIDE SEQUENCE [LARGE SCALE GENOMIC DNA]</scope>
    <source>
        <strain evidence="1 2">MDC 2508</strain>
    </source>
</reference>
<evidence type="ECO:0000313" key="1">
    <source>
        <dbReference type="EMBL" id="PJG59632.1"/>
    </source>
</evidence>
<dbReference type="RefSeq" id="WP_100293358.1">
    <property type="nucleotide sequence ID" value="NZ_PGGC01000053.1"/>
</dbReference>
<dbReference type="AlphaFoldDB" id="A0A2H9U6K3"/>
<dbReference type="OrthoDB" id="6885434at2"/>
<protein>
    <submittedName>
        <fullName evidence="1">Uncharacterized protein</fullName>
    </submittedName>
</protein>
<sequence>MPILLLLFISFISTAQEYADYSIQSENGKLFFVDKVDPDIGDKAIAVFFNDKIKGEYFVDFLPYLSSKGKIKNAFYVNTKNIKKRYIIIQESQIDSDTGMNWFNYFNVIVFSYADGRLSRDDKLTSYFGSGGDITNPNVLDAIPYHYPYSERDEIINVINKSEFNDWITGNPATLKIKRKSYFFSEPLPINKGKSYLIENDKVLRKAHESGWDYVIYKSPKGRTYSGWMSCYLTGSC</sequence>
<accession>A0A2H9U6K3</accession>